<comment type="caution">
    <text evidence="1">The sequence shown here is derived from an EMBL/GenBank/DDBJ whole genome shotgun (WGS) entry which is preliminary data.</text>
</comment>
<proteinExistence type="predicted"/>
<dbReference type="VEuPathDB" id="TriTrypDB:LtaPh_1304900"/>
<sequence>MASTANASVGGSHSAMQDGTSEPLWAKLDEVQKLLVNKPDAKEFFIKYTVLRSVVGEVKPVFTDSLRTRAKVLCEDPAFEVPEECDNLEPVSLHVVAYLNYTLFMAEMRELMMQARLLKSIGMEGSGLRFQRREENLVAPGDEPRTGSSDRPLTQVLTHKPRYRPPTLIPVGTLRLRRVSKASEVGALAEVVARIERLCIVKSVRCFEVGRTLMGAAEKIARDAFHVRWALVYAQLSSKDFYMKYGYMPMDGRACVDLHEPRTVMLKCLVSASM</sequence>
<dbReference type="EMBL" id="BLBS01000017">
    <property type="protein sequence ID" value="GET86911.1"/>
    <property type="molecule type" value="Genomic_DNA"/>
</dbReference>
<dbReference type="GO" id="GO:0016740">
    <property type="term" value="F:transferase activity"/>
    <property type="evidence" value="ECO:0007669"/>
    <property type="project" value="UniProtKB-KW"/>
</dbReference>
<protein>
    <submittedName>
        <fullName evidence="1">Actyltransferase-like protein</fullName>
    </submittedName>
</protein>
<name>A0A640KCK3_LEITA</name>
<dbReference type="InterPro" id="IPR016181">
    <property type="entry name" value="Acyl_CoA_acyltransferase"/>
</dbReference>
<dbReference type="AlphaFoldDB" id="A0A640KCK3"/>
<organism evidence="1 2">
    <name type="scientific">Leishmania tarentolae</name>
    <name type="common">Sauroleishmania tarentolae</name>
    <dbReference type="NCBI Taxonomy" id="5689"/>
    <lineage>
        <taxon>Eukaryota</taxon>
        <taxon>Discoba</taxon>
        <taxon>Euglenozoa</taxon>
        <taxon>Kinetoplastea</taxon>
        <taxon>Metakinetoplastina</taxon>
        <taxon>Trypanosomatida</taxon>
        <taxon>Trypanosomatidae</taxon>
        <taxon>Leishmaniinae</taxon>
        <taxon>Leishmania</taxon>
        <taxon>lizard Leishmania</taxon>
    </lineage>
</organism>
<dbReference type="Proteomes" id="UP000419144">
    <property type="component" value="Unassembled WGS sequence"/>
</dbReference>
<dbReference type="GO" id="GO:0006048">
    <property type="term" value="P:UDP-N-acetylglucosamine biosynthetic process"/>
    <property type="evidence" value="ECO:0007669"/>
    <property type="project" value="UniProtKB-UniPathway"/>
</dbReference>
<dbReference type="Gene3D" id="3.40.630.30">
    <property type="match status" value="1"/>
</dbReference>
<gene>
    <name evidence="1" type="ORF">LtaPh_1304900</name>
</gene>
<dbReference type="OrthoDB" id="329272at2759"/>
<dbReference type="UniPathway" id="UPA00113">
    <property type="reaction ID" value="UER00529"/>
</dbReference>
<keyword evidence="2" id="KW-1185">Reference proteome</keyword>
<evidence type="ECO:0000313" key="1">
    <source>
        <dbReference type="EMBL" id="GET86911.1"/>
    </source>
</evidence>
<accession>A0A640KCK3</accession>
<evidence type="ECO:0000313" key="2">
    <source>
        <dbReference type="Proteomes" id="UP000419144"/>
    </source>
</evidence>
<dbReference type="SUPFAM" id="SSF55729">
    <property type="entry name" value="Acyl-CoA N-acyltransferases (Nat)"/>
    <property type="match status" value="1"/>
</dbReference>
<reference evidence="1" key="1">
    <citation type="submission" date="2019-11" db="EMBL/GenBank/DDBJ databases">
        <title>Leishmania tarentolae CDS.</title>
        <authorList>
            <person name="Goto Y."/>
            <person name="Yamagishi J."/>
        </authorList>
    </citation>
    <scope>NUCLEOTIDE SEQUENCE [LARGE SCALE GENOMIC DNA]</scope>
    <source>
        <strain evidence="1">Parrot Tar II</strain>
    </source>
</reference>